<comment type="caution">
    <text evidence="6">The sequence shown here is derived from an EMBL/GenBank/DDBJ whole genome shotgun (WGS) entry which is preliminary data.</text>
</comment>
<dbReference type="InterPro" id="IPR009057">
    <property type="entry name" value="Homeodomain-like_sf"/>
</dbReference>
<protein>
    <submittedName>
        <fullName evidence="6">TetR/AcrR family transcriptional regulator</fullName>
    </submittedName>
</protein>
<dbReference type="PANTHER" id="PTHR47506">
    <property type="entry name" value="TRANSCRIPTIONAL REGULATORY PROTEIN"/>
    <property type="match status" value="1"/>
</dbReference>
<keyword evidence="3" id="KW-0804">Transcription</keyword>
<sequence>MPYRPEHKAETRARIVENARLLFNRHGYDNVTIDMVMEAASLTRGGFYSHFRNKQELFAAAVSSFLMGRGARWRAEAGVNPVDPVLEDAANMLRSYLSPAHLDDLEGQCPMIALPSDVARAEPQVQTAYQDLLQAMIGLYERSMPEARQDRRTTALALAALSVGGMVLARTIPDVALAAEVRGAAFKKALGMLSVNAEIVR</sequence>
<evidence type="ECO:0000313" key="7">
    <source>
        <dbReference type="Proteomes" id="UP001314635"/>
    </source>
</evidence>
<evidence type="ECO:0000256" key="1">
    <source>
        <dbReference type="ARBA" id="ARBA00023015"/>
    </source>
</evidence>
<accession>A0ABS5GEQ7</accession>
<dbReference type="PANTHER" id="PTHR47506:SF7">
    <property type="entry name" value="TRANSCRIPTIONAL REGULATORY PROTEIN"/>
    <property type="match status" value="1"/>
</dbReference>
<dbReference type="Gene3D" id="1.10.10.60">
    <property type="entry name" value="Homeodomain-like"/>
    <property type="match status" value="1"/>
</dbReference>
<evidence type="ECO:0000256" key="4">
    <source>
        <dbReference type="PROSITE-ProRule" id="PRU00335"/>
    </source>
</evidence>
<dbReference type="InterPro" id="IPR036271">
    <property type="entry name" value="Tet_transcr_reg_TetR-rel_C_sf"/>
</dbReference>
<name>A0ABS5GEQ7_9BRAD</name>
<feature type="domain" description="HTH tetR-type" evidence="5">
    <location>
        <begin position="9"/>
        <end position="69"/>
    </location>
</feature>
<organism evidence="6 7">
    <name type="scientific">Bradyrhizobium denitrificans</name>
    <dbReference type="NCBI Taxonomy" id="2734912"/>
    <lineage>
        <taxon>Bacteria</taxon>
        <taxon>Pseudomonadati</taxon>
        <taxon>Pseudomonadota</taxon>
        <taxon>Alphaproteobacteria</taxon>
        <taxon>Hyphomicrobiales</taxon>
        <taxon>Nitrobacteraceae</taxon>
        <taxon>Bradyrhizobium</taxon>
    </lineage>
</organism>
<dbReference type="InterPro" id="IPR023772">
    <property type="entry name" value="DNA-bd_HTH_TetR-type_CS"/>
</dbReference>
<gene>
    <name evidence="6" type="ORF">JQ619_25220</name>
</gene>
<dbReference type="PRINTS" id="PR00455">
    <property type="entry name" value="HTHTETR"/>
</dbReference>
<evidence type="ECO:0000256" key="3">
    <source>
        <dbReference type="ARBA" id="ARBA00023163"/>
    </source>
</evidence>
<dbReference type="PROSITE" id="PS50977">
    <property type="entry name" value="HTH_TETR_2"/>
    <property type="match status" value="1"/>
</dbReference>
<dbReference type="SUPFAM" id="SSF48498">
    <property type="entry name" value="Tetracyclin repressor-like, C-terminal domain"/>
    <property type="match status" value="1"/>
</dbReference>
<keyword evidence="7" id="KW-1185">Reference proteome</keyword>
<dbReference type="InterPro" id="IPR001647">
    <property type="entry name" value="HTH_TetR"/>
</dbReference>
<feature type="DNA-binding region" description="H-T-H motif" evidence="4">
    <location>
        <begin position="32"/>
        <end position="51"/>
    </location>
</feature>
<evidence type="ECO:0000313" key="6">
    <source>
        <dbReference type="EMBL" id="MBR1139066.1"/>
    </source>
</evidence>
<keyword evidence="1" id="KW-0805">Transcription regulation</keyword>
<dbReference type="SUPFAM" id="SSF46689">
    <property type="entry name" value="Homeodomain-like"/>
    <property type="match status" value="1"/>
</dbReference>
<dbReference type="RefSeq" id="WP_172236697.1">
    <property type="nucleotide sequence ID" value="NZ_JABFDP010000011.1"/>
</dbReference>
<dbReference type="PROSITE" id="PS01081">
    <property type="entry name" value="HTH_TETR_1"/>
    <property type="match status" value="1"/>
</dbReference>
<proteinExistence type="predicted"/>
<dbReference type="Pfam" id="PF00440">
    <property type="entry name" value="TetR_N"/>
    <property type="match status" value="1"/>
</dbReference>
<reference evidence="7" key="1">
    <citation type="journal article" date="2021" name="ISME J.">
        <title>Evolutionary origin and ecological implication of a unique nif island in free-living Bradyrhizobium lineages.</title>
        <authorList>
            <person name="Tao J."/>
        </authorList>
    </citation>
    <scope>NUCLEOTIDE SEQUENCE [LARGE SCALE GENOMIC DNA]</scope>
    <source>
        <strain evidence="7">SZCCT0094</strain>
    </source>
</reference>
<evidence type="ECO:0000259" key="5">
    <source>
        <dbReference type="PROSITE" id="PS50977"/>
    </source>
</evidence>
<dbReference type="EMBL" id="JAFCLK010000026">
    <property type="protein sequence ID" value="MBR1139066.1"/>
    <property type="molecule type" value="Genomic_DNA"/>
</dbReference>
<dbReference type="Gene3D" id="1.10.357.10">
    <property type="entry name" value="Tetracycline Repressor, domain 2"/>
    <property type="match status" value="1"/>
</dbReference>
<keyword evidence="2 4" id="KW-0238">DNA-binding</keyword>
<dbReference type="Proteomes" id="UP001314635">
    <property type="component" value="Unassembled WGS sequence"/>
</dbReference>
<evidence type="ECO:0000256" key="2">
    <source>
        <dbReference type="ARBA" id="ARBA00023125"/>
    </source>
</evidence>